<comment type="caution">
    <text evidence="1">The sequence shown here is derived from an EMBL/GenBank/DDBJ whole genome shotgun (WGS) entry which is preliminary data.</text>
</comment>
<proteinExistence type="predicted"/>
<name>A0A7J3YUJ6_9CREN</name>
<organism evidence="1">
    <name type="scientific">Ignisphaera aggregans</name>
    <dbReference type="NCBI Taxonomy" id="334771"/>
    <lineage>
        <taxon>Archaea</taxon>
        <taxon>Thermoproteota</taxon>
        <taxon>Thermoprotei</taxon>
        <taxon>Desulfurococcales</taxon>
        <taxon>Desulfurococcaceae</taxon>
        <taxon>Ignisphaera</taxon>
    </lineage>
</organism>
<gene>
    <name evidence="1" type="ORF">ENM70_01705</name>
</gene>
<dbReference type="AlphaFoldDB" id="A0A7J3YUJ6"/>
<reference evidence="1" key="1">
    <citation type="journal article" date="2020" name="mSystems">
        <title>Genome- and Community-Level Interaction Insights into Carbon Utilization and Element Cycling Functions of Hydrothermarchaeota in Hydrothermal Sediment.</title>
        <authorList>
            <person name="Zhou Z."/>
            <person name="Liu Y."/>
            <person name="Xu W."/>
            <person name="Pan J."/>
            <person name="Luo Z.H."/>
            <person name="Li M."/>
        </authorList>
    </citation>
    <scope>NUCLEOTIDE SEQUENCE [LARGE SCALE GENOMIC DNA]</scope>
    <source>
        <strain evidence="1">SpSt-1109</strain>
    </source>
</reference>
<protein>
    <submittedName>
        <fullName evidence="1">Uncharacterized protein</fullName>
    </submittedName>
</protein>
<dbReference type="EMBL" id="DRYU01000035">
    <property type="protein sequence ID" value="HHP92330.1"/>
    <property type="molecule type" value="Genomic_DNA"/>
</dbReference>
<sequence>MQVFIPLLWYVDVKVVSGLLKFWLKCYDLAHIITVKILDKKDYKYGCHKVYMERAVKKNDTLKPVIDMLPQVDKTPKESTVLSRRVICPICKKEGLLTARQRKKQWYLYVRHSVKENNKWRVKEHYVGPARLFYISRSLIGEEEWLFRELLVNVEAKIGKSCYVTYTLTEKVKEELKKLQEESKDKKKAMQLISLMRQIMIDYYAELLWLKELIDLEIKKVEKQYGIGKDEAERVLKTIKENYITVIFYRKI</sequence>
<accession>A0A7J3YUJ6</accession>
<evidence type="ECO:0000313" key="1">
    <source>
        <dbReference type="EMBL" id="HHP92330.1"/>
    </source>
</evidence>